<gene>
    <name evidence="3" type="ORF">MVEN_00444200</name>
</gene>
<dbReference type="Proteomes" id="UP000620124">
    <property type="component" value="Unassembled WGS sequence"/>
</dbReference>
<organism evidence="3 4">
    <name type="scientific">Mycena venus</name>
    <dbReference type="NCBI Taxonomy" id="2733690"/>
    <lineage>
        <taxon>Eukaryota</taxon>
        <taxon>Fungi</taxon>
        <taxon>Dikarya</taxon>
        <taxon>Basidiomycota</taxon>
        <taxon>Agaricomycotina</taxon>
        <taxon>Agaricomycetes</taxon>
        <taxon>Agaricomycetidae</taxon>
        <taxon>Agaricales</taxon>
        <taxon>Marasmiineae</taxon>
        <taxon>Mycenaceae</taxon>
        <taxon>Mycena</taxon>
    </lineage>
</organism>
<feature type="transmembrane region" description="Helical" evidence="1">
    <location>
        <begin position="58"/>
        <end position="74"/>
    </location>
</feature>
<keyword evidence="4" id="KW-1185">Reference proteome</keyword>
<dbReference type="PANTHER" id="PTHR34612">
    <property type="entry name" value="GH131_N DOMAIN-CONTAINING PROTEIN"/>
    <property type="match status" value="1"/>
</dbReference>
<dbReference type="Pfam" id="PF18271">
    <property type="entry name" value="GH131_N"/>
    <property type="match status" value="1"/>
</dbReference>
<sequence>MNGYRRDWVCSLSCEFNGARRILPNNYRVHRTFSSIGIKALPQDGTAICRIMIKIRDLLSLFTFVVSITGSIIYDGRVPYSMHAAALDTSTGPFLTAVKGQNESASYYTSFLGHSALPTPLWNDRHRTNEQVISIKIDNTSIFVPGGGPPQYGFRRTELIAQKNSSSTSLDAEMETGVSVFHFSIKADPARPLNFSHEYQIVFIEPSDGTHVFGIQLGSPFTNPTAQLPAKNAHSFKVLDHALNVLFTTPFVPDIWHNFAITVDWENLTLLVAYSIEGLPLHAVTQTVENPTVTAGGNWRLSLWGAESKPILLALPLVNPKDLPVDQGDVVHHGIQEGTTEGLFYSGVFVEKSA</sequence>
<evidence type="ECO:0000259" key="2">
    <source>
        <dbReference type="Pfam" id="PF18271"/>
    </source>
</evidence>
<evidence type="ECO:0000313" key="3">
    <source>
        <dbReference type="EMBL" id="KAF7365705.1"/>
    </source>
</evidence>
<protein>
    <submittedName>
        <fullName evidence="3">Glycoside Hydrolase Family 131 protein</fullName>
    </submittedName>
</protein>
<accession>A0A8H6YXM1</accession>
<keyword evidence="1" id="KW-0472">Membrane</keyword>
<dbReference type="OrthoDB" id="5283326at2759"/>
<dbReference type="AlphaFoldDB" id="A0A8H6YXM1"/>
<evidence type="ECO:0000256" key="1">
    <source>
        <dbReference type="SAM" id="Phobius"/>
    </source>
</evidence>
<dbReference type="PANTHER" id="PTHR34612:SF2">
    <property type="entry name" value="GLYCOSIDE HYDROLASE 131 CATALYTIC N-TERMINAL DOMAIN-CONTAINING PROTEIN"/>
    <property type="match status" value="1"/>
</dbReference>
<dbReference type="EMBL" id="JACAZI010000003">
    <property type="protein sequence ID" value="KAF7365705.1"/>
    <property type="molecule type" value="Genomic_DNA"/>
</dbReference>
<keyword evidence="1" id="KW-0812">Transmembrane</keyword>
<dbReference type="GO" id="GO:0016787">
    <property type="term" value="F:hydrolase activity"/>
    <property type="evidence" value="ECO:0007669"/>
    <property type="project" value="UniProtKB-KW"/>
</dbReference>
<dbReference type="InterPro" id="IPR041524">
    <property type="entry name" value="GH131_N"/>
</dbReference>
<keyword evidence="3" id="KW-0378">Hydrolase</keyword>
<evidence type="ECO:0000313" key="4">
    <source>
        <dbReference type="Proteomes" id="UP000620124"/>
    </source>
</evidence>
<comment type="caution">
    <text evidence="3">The sequence shown here is derived from an EMBL/GenBank/DDBJ whole genome shotgun (WGS) entry which is preliminary data.</text>
</comment>
<reference evidence="3" key="1">
    <citation type="submission" date="2020-05" db="EMBL/GenBank/DDBJ databases">
        <title>Mycena genomes resolve the evolution of fungal bioluminescence.</title>
        <authorList>
            <person name="Tsai I.J."/>
        </authorList>
    </citation>
    <scope>NUCLEOTIDE SEQUENCE</scope>
    <source>
        <strain evidence="3">CCC161011</strain>
    </source>
</reference>
<dbReference type="Gene3D" id="2.60.120.1160">
    <property type="match status" value="1"/>
</dbReference>
<feature type="domain" description="Glycoside hydrolase 131 catalytic N-terminal" evidence="2">
    <location>
        <begin position="72"/>
        <end position="353"/>
    </location>
</feature>
<name>A0A8H6YXM1_9AGAR</name>
<keyword evidence="1" id="KW-1133">Transmembrane helix</keyword>
<proteinExistence type="predicted"/>